<comment type="caution">
    <text evidence="1">The sequence shown here is derived from an EMBL/GenBank/DDBJ whole genome shotgun (WGS) entry which is preliminary data.</text>
</comment>
<dbReference type="Proteomes" id="UP000822688">
    <property type="component" value="Chromosome V"/>
</dbReference>
<sequence>MMNNKLSTNKIIIDDFSSTATTRSSCRGSPPSQVVLKDYTWERGPRLRMTILLFSRNGTSFEQPEFDRLYTNFSQWDLPDSARFGPWELLSFDPRSLAGM</sequence>
<evidence type="ECO:0000313" key="1">
    <source>
        <dbReference type="EMBL" id="KAG0573274.1"/>
    </source>
</evidence>
<feature type="non-terminal residue" evidence="1">
    <location>
        <position position="100"/>
    </location>
</feature>
<name>A0A8T0HQS6_CERPU</name>
<proteinExistence type="predicted"/>
<dbReference type="AlphaFoldDB" id="A0A8T0HQS6"/>
<evidence type="ECO:0000313" key="2">
    <source>
        <dbReference type="Proteomes" id="UP000822688"/>
    </source>
</evidence>
<keyword evidence="2" id="KW-1185">Reference proteome</keyword>
<gene>
    <name evidence="1" type="ORF">KC19_VG164000</name>
</gene>
<organism evidence="1 2">
    <name type="scientific">Ceratodon purpureus</name>
    <name type="common">Fire moss</name>
    <name type="synonym">Dicranum purpureum</name>
    <dbReference type="NCBI Taxonomy" id="3225"/>
    <lineage>
        <taxon>Eukaryota</taxon>
        <taxon>Viridiplantae</taxon>
        <taxon>Streptophyta</taxon>
        <taxon>Embryophyta</taxon>
        <taxon>Bryophyta</taxon>
        <taxon>Bryophytina</taxon>
        <taxon>Bryopsida</taxon>
        <taxon>Dicranidae</taxon>
        <taxon>Pseudoditrichales</taxon>
        <taxon>Ditrichaceae</taxon>
        <taxon>Ceratodon</taxon>
    </lineage>
</organism>
<protein>
    <submittedName>
        <fullName evidence="1">Uncharacterized protein</fullName>
    </submittedName>
</protein>
<dbReference type="EMBL" id="CM026426">
    <property type="protein sequence ID" value="KAG0573274.1"/>
    <property type="molecule type" value="Genomic_DNA"/>
</dbReference>
<reference evidence="1" key="1">
    <citation type="submission" date="2020-06" db="EMBL/GenBank/DDBJ databases">
        <title>WGS assembly of Ceratodon purpureus strain R40.</title>
        <authorList>
            <person name="Carey S.B."/>
            <person name="Jenkins J."/>
            <person name="Shu S."/>
            <person name="Lovell J.T."/>
            <person name="Sreedasyam A."/>
            <person name="Maumus F."/>
            <person name="Tiley G.P."/>
            <person name="Fernandez-Pozo N."/>
            <person name="Barry K."/>
            <person name="Chen C."/>
            <person name="Wang M."/>
            <person name="Lipzen A."/>
            <person name="Daum C."/>
            <person name="Saski C.A."/>
            <person name="Payton A.C."/>
            <person name="Mcbreen J.C."/>
            <person name="Conrad R.E."/>
            <person name="Kollar L.M."/>
            <person name="Olsson S."/>
            <person name="Huttunen S."/>
            <person name="Landis J.B."/>
            <person name="Wickett N.J."/>
            <person name="Johnson M.G."/>
            <person name="Rensing S.A."/>
            <person name="Grimwood J."/>
            <person name="Schmutz J."/>
            <person name="Mcdaniel S.F."/>
        </authorList>
    </citation>
    <scope>NUCLEOTIDE SEQUENCE</scope>
    <source>
        <strain evidence="1">R40</strain>
    </source>
</reference>
<accession>A0A8T0HQS6</accession>